<reference evidence="2" key="2">
    <citation type="submission" date="2015-01" db="EMBL/GenBank/DDBJ databases">
        <title>Evolutionary Origins and Diversification of the Mycorrhizal Mutualists.</title>
        <authorList>
            <consortium name="DOE Joint Genome Institute"/>
            <consortium name="Mycorrhizal Genomics Consortium"/>
            <person name="Kohler A."/>
            <person name="Kuo A."/>
            <person name="Nagy L.G."/>
            <person name="Floudas D."/>
            <person name="Copeland A."/>
            <person name="Barry K.W."/>
            <person name="Cichocki N."/>
            <person name="Veneault-Fourrey C."/>
            <person name="LaButti K."/>
            <person name="Lindquist E.A."/>
            <person name="Lipzen A."/>
            <person name="Lundell T."/>
            <person name="Morin E."/>
            <person name="Murat C."/>
            <person name="Riley R."/>
            <person name="Ohm R."/>
            <person name="Sun H."/>
            <person name="Tunlid A."/>
            <person name="Henrissat B."/>
            <person name="Grigoriev I.V."/>
            <person name="Hibbett D.S."/>
            <person name="Martin F."/>
        </authorList>
    </citation>
    <scope>NUCLEOTIDE SEQUENCE [LARGE SCALE GENOMIC DNA]</scope>
    <source>
        <strain evidence="2">MUT 4182</strain>
    </source>
</reference>
<organism evidence="1 2">
    <name type="scientific">Tulasnella calospora MUT 4182</name>
    <dbReference type="NCBI Taxonomy" id="1051891"/>
    <lineage>
        <taxon>Eukaryota</taxon>
        <taxon>Fungi</taxon>
        <taxon>Dikarya</taxon>
        <taxon>Basidiomycota</taxon>
        <taxon>Agaricomycotina</taxon>
        <taxon>Agaricomycetes</taxon>
        <taxon>Cantharellales</taxon>
        <taxon>Tulasnellaceae</taxon>
        <taxon>Tulasnella</taxon>
    </lineage>
</organism>
<sequence length="144" mass="16002">MLGVSGPFTSLRRVDSLYAVDQCTNPVFEFCKTAERTIGRNSSPVGFYLPWSCPQDAELCKPGFCMPFEERWEGLSCVERGHKPEVAAQAASLVKIVNLIAPKPIGSYECHYILAIPVSRRGATMDLKCSRSPSDTVPFWRTAR</sequence>
<reference evidence="1 2" key="1">
    <citation type="submission" date="2014-04" db="EMBL/GenBank/DDBJ databases">
        <authorList>
            <consortium name="DOE Joint Genome Institute"/>
            <person name="Kuo A."/>
            <person name="Girlanda M."/>
            <person name="Perotto S."/>
            <person name="Kohler A."/>
            <person name="Nagy L.G."/>
            <person name="Floudas D."/>
            <person name="Copeland A."/>
            <person name="Barry K.W."/>
            <person name="Cichocki N."/>
            <person name="Veneault-Fourrey C."/>
            <person name="LaButti K."/>
            <person name="Lindquist E.A."/>
            <person name="Lipzen A."/>
            <person name="Lundell T."/>
            <person name="Morin E."/>
            <person name="Murat C."/>
            <person name="Sun H."/>
            <person name="Tunlid A."/>
            <person name="Henrissat B."/>
            <person name="Grigoriev I.V."/>
            <person name="Hibbett D.S."/>
            <person name="Martin F."/>
            <person name="Nordberg H.P."/>
            <person name="Cantor M.N."/>
            <person name="Hua S.X."/>
        </authorList>
    </citation>
    <scope>NUCLEOTIDE SEQUENCE [LARGE SCALE GENOMIC DNA]</scope>
    <source>
        <strain evidence="1 2">MUT 4182</strain>
    </source>
</reference>
<accession>A0A0C3L6E0</accession>
<keyword evidence="2" id="KW-1185">Reference proteome</keyword>
<dbReference type="Proteomes" id="UP000054248">
    <property type="component" value="Unassembled WGS sequence"/>
</dbReference>
<evidence type="ECO:0000313" key="2">
    <source>
        <dbReference type="Proteomes" id="UP000054248"/>
    </source>
</evidence>
<dbReference type="AlphaFoldDB" id="A0A0C3L6E0"/>
<name>A0A0C3L6E0_9AGAM</name>
<dbReference type="EMBL" id="KN822983">
    <property type="protein sequence ID" value="KIO29408.1"/>
    <property type="molecule type" value="Genomic_DNA"/>
</dbReference>
<gene>
    <name evidence="1" type="ORF">M407DRAFT_169806</name>
</gene>
<proteinExistence type="predicted"/>
<dbReference type="HOGENOM" id="CLU_1797866_0_0_1"/>
<protein>
    <submittedName>
        <fullName evidence="1">Uncharacterized protein</fullName>
    </submittedName>
</protein>
<evidence type="ECO:0000313" key="1">
    <source>
        <dbReference type="EMBL" id="KIO29408.1"/>
    </source>
</evidence>